<dbReference type="AlphaFoldDB" id="G5CIY6"/>
<keyword evidence="1" id="KW-0614">Plasmid</keyword>
<geneLocation type="plasmid" evidence="1">
    <name>pL15</name>
</geneLocation>
<dbReference type="EMBL" id="JN119829">
    <property type="protein sequence ID" value="AEP14263.1"/>
    <property type="molecule type" value="Genomic_DNA"/>
</dbReference>
<evidence type="ECO:0000313" key="1">
    <source>
        <dbReference type="EMBL" id="AEP14263.1"/>
    </source>
</evidence>
<protein>
    <submittedName>
        <fullName evidence="1">Uncharacterized protein</fullName>
    </submittedName>
</protein>
<organism evidence="1">
    <name type="scientific">Sulfobacillus thermotolerans</name>
    <dbReference type="NCBI Taxonomy" id="338644"/>
    <lineage>
        <taxon>Bacteria</taxon>
        <taxon>Bacillati</taxon>
        <taxon>Bacillota</taxon>
        <taxon>Clostridia</taxon>
        <taxon>Eubacteriales</taxon>
        <taxon>Clostridiales Family XVII. Incertae Sedis</taxon>
        <taxon>Sulfobacillus</taxon>
    </lineage>
</organism>
<accession>G5CIY6</accession>
<gene>
    <name evidence="1" type="primary">orfL15</name>
</gene>
<proteinExistence type="predicted"/>
<reference evidence="1" key="1">
    <citation type="journal article" date="2011" name="Appl. Environ. Microbiol.">
        <title>Two Large, Related, Cryptic Plasmids from Geographically Distinct Isolates of Sulfobacillus thermotolerans.</title>
        <authorList>
            <person name="Deane S.M."/>
            <person name="Rawlings D.E."/>
        </authorList>
    </citation>
    <scope>NUCLEOTIDE SEQUENCE</scope>
    <source>
        <strain evidence="1">L15</strain>
        <plasmid evidence="1">pL15</plasmid>
    </source>
</reference>
<name>G5CIY6_9FIRM</name>
<sequence>MPQPHRPTTVIVYPASGGGPIGFCSRHRAKHLVKHDKAEWVFHRGELDGPKIEAQACEPVFSQIAIRLRWSDNARRDNPPIRLSVEELARHIHKDPLEPPSTTEHIVACGPYKRLPGGGSALGLDAILRAMRL</sequence>